<evidence type="ECO:0000313" key="7">
    <source>
        <dbReference type="Proteomes" id="UP000436694"/>
    </source>
</evidence>
<evidence type="ECO:0000256" key="2">
    <source>
        <dbReference type="ARBA" id="ARBA00023125"/>
    </source>
</evidence>
<dbReference type="EMBL" id="WIXK01000005">
    <property type="protein sequence ID" value="MQY43180.1"/>
    <property type="molecule type" value="Genomic_DNA"/>
</dbReference>
<dbReference type="SUPFAM" id="SSF46894">
    <property type="entry name" value="C-terminal effector domain of the bipartite response regulators"/>
    <property type="match status" value="1"/>
</dbReference>
<dbReference type="Pfam" id="PF00196">
    <property type="entry name" value="GerE"/>
    <property type="match status" value="1"/>
</dbReference>
<dbReference type="PRINTS" id="PR00038">
    <property type="entry name" value="HTHLUXR"/>
</dbReference>
<dbReference type="SUPFAM" id="SSF52172">
    <property type="entry name" value="CheY-like"/>
    <property type="match status" value="1"/>
</dbReference>
<dbReference type="PANTHER" id="PTHR45566:SF1">
    <property type="entry name" value="HTH-TYPE TRANSCRIPTIONAL REGULATOR YHJB-RELATED"/>
    <property type="match status" value="1"/>
</dbReference>
<reference evidence="6 7" key="1">
    <citation type="submission" date="2019-10" db="EMBL/GenBank/DDBJ databases">
        <title>Epibacterium sp. nov., isolated from seawater.</title>
        <authorList>
            <person name="Zhang X."/>
            <person name="Li N."/>
        </authorList>
    </citation>
    <scope>NUCLEOTIDE SEQUENCE [LARGE SCALE GENOMIC DNA]</scope>
    <source>
        <strain evidence="6 7">SM1969</strain>
    </source>
</reference>
<evidence type="ECO:0000256" key="1">
    <source>
        <dbReference type="ARBA" id="ARBA00022553"/>
    </source>
</evidence>
<dbReference type="Pfam" id="PF00072">
    <property type="entry name" value="Response_reg"/>
    <property type="match status" value="1"/>
</dbReference>
<name>A0A844ALU7_9RHOB</name>
<keyword evidence="1 3" id="KW-0597">Phosphoprotein</keyword>
<dbReference type="SMART" id="SM00421">
    <property type="entry name" value="HTH_LUXR"/>
    <property type="match status" value="1"/>
</dbReference>
<keyword evidence="7" id="KW-1185">Reference proteome</keyword>
<sequence length="228" mass="24861">MNELPDNTPHEFKTALIVDDHPLFCDALSMTLQASIGIAQIETAPDLNTAMNRIKAEGAPDVVVLDLNLPDVNGLEGVISLRNMVKVPIIVVSSMADNRVISSVIHAGASGFVPKHSQRAVFQDAFKTLQQGQRFVPPGYMLLDKEAETSTDDAISRLTSLTNQQARILRLICEGKLNKQIAYDLSIAETTVKAHVTAIMRKLGVQSRTQAVLIAKEASFDSVLQDRN</sequence>
<dbReference type="Gene3D" id="3.40.50.2300">
    <property type="match status" value="1"/>
</dbReference>
<gene>
    <name evidence="6" type="ORF">GG681_11060</name>
</gene>
<dbReference type="PANTHER" id="PTHR45566">
    <property type="entry name" value="HTH-TYPE TRANSCRIPTIONAL REGULATOR YHJB-RELATED"/>
    <property type="match status" value="1"/>
</dbReference>
<evidence type="ECO:0000256" key="3">
    <source>
        <dbReference type="PROSITE-ProRule" id="PRU00169"/>
    </source>
</evidence>
<dbReference type="Proteomes" id="UP000436694">
    <property type="component" value="Unassembled WGS sequence"/>
</dbReference>
<proteinExistence type="predicted"/>
<comment type="caution">
    <text evidence="6">The sequence shown here is derived from an EMBL/GenBank/DDBJ whole genome shotgun (WGS) entry which is preliminary data.</text>
</comment>
<dbReference type="CDD" id="cd06170">
    <property type="entry name" value="LuxR_C_like"/>
    <property type="match status" value="1"/>
</dbReference>
<dbReference type="InterPro" id="IPR051015">
    <property type="entry name" value="EvgA-like"/>
</dbReference>
<dbReference type="GO" id="GO:0003677">
    <property type="term" value="F:DNA binding"/>
    <property type="evidence" value="ECO:0007669"/>
    <property type="project" value="UniProtKB-KW"/>
</dbReference>
<dbReference type="InterPro" id="IPR058245">
    <property type="entry name" value="NreC/VraR/RcsB-like_REC"/>
</dbReference>
<dbReference type="GO" id="GO:0006355">
    <property type="term" value="P:regulation of DNA-templated transcription"/>
    <property type="evidence" value="ECO:0007669"/>
    <property type="project" value="InterPro"/>
</dbReference>
<dbReference type="AlphaFoldDB" id="A0A844ALU7"/>
<organism evidence="6 7">
    <name type="scientific">Tritonibacter aquimaris</name>
    <dbReference type="NCBI Taxonomy" id="2663379"/>
    <lineage>
        <taxon>Bacteria</taxon>
        <taxon>Pseudomonadati</taxon>
        <taxon>Pseudomonadota</taxon>
        <taxon>Alphaproteobacteria</taxon>
        <taxon>Rhodobacterales</taxon>
        <taxon>Paracoccaceae</taxon>
        <taxon>Tritonibacter</taxon>
    </lineage>
</organism>
<protein>
    <submittedName>
        <fullName evidence="6">Response regulator</fullName>
    </submittedName>
</protein>
<dbReference type="PROSITE" id="PS50110">
    <property type="entry name" value="RESPONSE_REGULATORY"/>
    <property type="match status" value="1"/>
</dbReference>
<accession>A0A844ALU7</accession>
<keyword evidence="2" id="KW-0238">DNA-binding</keyword>
<dbReference type="InterPro" id="IPR011006">
    <property type="entry name" value="CheY-like_superfamily"/>
</dbReference>
<dbReference type="PROSITE" id="PS50043">
    <property type="entry name" value="HTH_LUXR_2"/>
    <property type="match status" value="1"/>
</dbReference>
<dbReference type="PROSITE" id="PS00622">
    <property type="entry name" value="HTH_LUXR_1"/>
    <property type="match status" value="1"/>
</dbReference>
<dbReference type="RefSeq" id="WP_153548079.1">
    <property type="nucleotide sequence ID" value="NZ_WIXK01000005.1"/>
</dbReference>
<evidence type="ECO:0000259" key="4">
    <source>
        <dbReference type="PROSITE" id="PS50043"/>
    </source>
</evidence>
<dbReference type="InterPro" id="IPR016032">
    <property type="entry name" value="Sig_transdc_resp-reg_C-effctor"/>
</dbReference>
<feature type="modified residue" description="4-aspartylphosphate" evidence="3">
    <location>
        <position position="66"/>
    </location>
</feature>
<dbReference type="GO" id="GO:0000160">
    <property type="term" value="P:phosphorelay signal transduction system"/>
    <property type="evidence" value="ECO:0007669"/>
    <property type="project" value="InterPro"/>
</dbReference>
<feature type="domain" description="HTH luxR-type" evidence="4">
    <location>
        <begin position="154"/>
        <end position="219"/>
    </location>
</feature>
<dbReference type="InterPro" id="IPR001789">
    <property type="entry name" value="Sig_transdc_resp-reg_receiver"/>
</dbReference>
<dbReference type="CDD" id="cd17535">
    <property type="entry name" value="REC_NarL-like"/>
    <property type="match status" value="1"/>
</dbReference>
<evidence type="ECO:0000313" key="6">
    <source>
        <dbReference type="EMBL" id="MQY43180.1"/>
    </source>
</evidence>
<feature type="domain" description="Response regulatory" evidence="5">
    <location>
        <begin position="14"/>
        <end position="130"/>
    </location>
</feature>
<dbReference type="SMART" id="SM00448">
    <property type="entry name" value="REC"/>
    <property type="match status" value="1"/>
</dbReference>
<dbReference type="InterPro" id="IPR000792">
    <property type="entry name" value="Tscrpt_reg_LuxR_C"/>
</dbReference>
<evidence type="ECO:0000259" key="5">
    <source>
        <dbReference type="PROSITE" id="PS50110"/>
    </source>
</evidence>